<dbReference type="RefSeq" id="WP_188508757.1">
    <property type="nucleotide sequence ID" value="NZ_BMGB01000001.1"/>
</dbReference>
<dbReference type="SUPFAM" id="SSF46689">
    <property type="entry name" value="Homeodomain-like"/>
    <property type="match status" value="1"/>
</dbReference>
<accession>A0A916WDM4</accession>
<sequence>MVDARILNTAAALKTAVLTLAAATPISRITVSDVTREAGINRATFYAHYASPSALLANALTSELDEVREADTQLRLDGDLAADLVTRKAIADTAAHIDRHLAIYRLALGDATDGTIQHVLSSHLTVSSRQHLSESVDPGDIPGDPDLVAAFVANGLVGAIAVAVVSDHWDKDRVADVLMAMMPDWWD</sequence>
<dbReference type="InterPro" id="IPR009057">
    <property type="entry name" value="Homeodomain-like_sf"/>
</dbReference>
<keyword evidence="5" id="KW-1185">Reference proteome</keyword>
<feature type="DNA-binding region" description="H-T-H motif" evidence="2">
    <location>
        <begin position="30"/>
        <end position="49"/>
    </location>
</feature>
<keyword evidence="1 2" id="KW-0238">DNA-binding</keyword>
<dbReference type="GO" id="GO:0003677">
    <property type="term" value="F:DNA binding"/>
    <property type="evidence" value="ECO:0007669"/>
    <property type="project" value="UniProtKB-UniRule"/>
</dbReference>
<proteinExistence type="predicted"/>
<evidence type="ECO:0000256" key="1">
    <source>
        <dbReference type="ARBA" id="ARBA00023125"/>
    </source>
</evidence>
<comment type="caution">
    <text evidence="4">The sequence shown here is derived from an EMBL/GenBank/DDBJ whole genome shotgun (WGS) entry which is preliminary data.</text>
</comment>
<dbReference type="Pfam" id="PF00440">
    <property type="entry name" value="TetR_N"/>
    <property type="match status" value="1"/>
</dbReference>
<reference evidence="4" key="2">
    <citation type="submission" date="2020-09" db="EMBL/GenBank/DDBJ databases">
        <authorList>
            <person name="Sun Q."/>
            <person name="Zhou Y."/>
        </authorList>
    </citation>
    <scope>NUCLEOTIDE SEQUENCE</scope>
    <source>
        <strain evidence="4">CGMCC 1.12813</strain>
    </source>
</reference>
<evidence type="ECO:0000256" key="2">
    <source>
        <dbReference type="PROSITE-ProRule" id="PRU00335"/>
    </source>
</evidence>
<organism evidence="4 5">
    <name type="scientific">Conyzicola nivalis</name>
    <dbReference type="NCBI Taxonomy" id="1477021"/>
    <lineage>
        <taxon>Bacteria</taxon>
        <taxon>Bacillati</taxon>
        <taxon>Actinomycetota</taxon>
        <taxon>Actinomycetes</taxon>
        <taxon>Micrococcales</taxon>
        <taxon>Microbacteriaceae</taxon>
        <taxon>Conyzicola</taxon>
    </lineage>
</organism>
<dbReference type="Gene3D" id="1.10.357.10">
    <property type="entry name" value="Tetracycline Repressor, domain 2"/>
    <property type="match status" value="1"/>
</dbReference>
<evidence type="ECO:0000259" key="3">
    <source>
        <dbReference type="PROSITE" id="PS50977"/>
    </source>
</evidence>
<protein>
    <submittedName>
        <fullName evidence="4">TetR family transcriptional regulator</fullName>
    </submittedName>
</protein>
<dbReference type="Proteomes" id="UP000606922">
    <property type="component" value="Unassembled WGS sequence"/>
</dbReference>
<gene>
    <name evidence="4" type="ORF">GCM10010979_00920</name>
</gene>
<dbReference type="PROSITE" id="PS50977">
    <property type="entry name" value="HTH_TETR_2"/>
    <property type="match status" value="1"/>
</dbReference>
<evidence type="ECO:0000313" key="4">
    <source>
        <dbReference type="EMBL" id="GGA90049.1"/>
    </source>
</evidence>
<dbReference type="InterPro" id="IPR001647">
    <property type="entry name" value="HTH_TetR"/>
</dbReference>
<evidence type="ECO:0000313" key="5">
    <source>
        <dbReference type="Proteomes" id="UP000606922"/>
    </source>
</evidence>
<feature type="domain" description="HTH tetR-type" evidence="3">
    <location>
        <begin position="7"/>
        <end position="67"/>
    </location>
</feature>
<dbReference type="EMBL" id="BMGB01000001">
    <property type="protein sequence ID" value="GGA90049.1"/>
    <property type="molecule type" value="Genomic_DNA"/>
</dbReference>
<reference evidence="4" key="1">
    <citation type="journal article" date="2014" name="Int. J. Syst. Evol. Microbiol.">
        <title>Complete genome sequence of Corynebacterium casei LMG S-19264T (=DSM 44701T), isolated from a smear-ripened cheese.</title>
        <authorList>
            <consortium name="US DOE Joint Genome Institute (JGI-PGF)"/>
            <person name="Walter F."/>
            <person name="Albersmeier A."/>
            <person name="Kalinowski J."/>
            <person name="Ruckert C."/>
        </authorList>
    </citation>
    <scope>NUCLEOTIDE SEQUENCE</scope>
    <source>
        <strain evidence="4">CGMCC 1.12813</strain>
    </source>
</reference>
<name>A0A916WDM4_9MICO</name>
<dbReference type="AlphaFoldDB" id="A0A916WDM4"/>
<dbReference type="PANTHER" id="PTHR43479">
    <property type="entry name" value="ACREF/ENVCD OPERON REPRESSOR-RELATED"/>
    <property type="match status" value="1"/>
</dbReference>
<dbReference type="PANTHER" id="PTHR43479:SF11">
    <property type="entry name" value="ACREF_ENVCD OPERON REPRESSOR-RELATED"/>
    <property type="match status" value="1"/>
</dbReference>
<dbReference type="InterPro" id="IPR050624">
    <property type="entry name" value="HTH-type_Tx_Regulator"/>
</dbReference>